<comment type="caution">
    <text evidence="1">The sequence shown here is derived from an EMBL/GenBank/DDBJ whole genome shotgun (WGS) entry which is preliminary data.</text>
</comment>
<name>A0ABR2K0B3_9EUKA</name>
<dbReference type="Proteomes" id="UP001470230">
    <property type="component" value="Unassembled WGS sequence"/>
</dbReference>
<keyword evidence="2" id="KW-1185">Reference proteome</keyword>
<proteinExistence type="predicted"/>
<dbReference type="EMBL" id="JAPFFF010000008">
    <property type="protein sequence ID" value="KAK8884397.1"/>
    <property type="molecule type" value="Genomic_DNA"/>
</dbReference>
<organism evidence="1 2">
    <name type="scientific">Tritrichomonas musculus</name>
    <dbReference type="NCBI Taxonomy" id="1915356"/>
    <lineage>
        <taxon>Eukaryota</taxon>
        <taxon>Metamonada</taxon>
        <taxon>Parabasalia</taxon>
        <taxon>Tritrichomonadida</taxon>
        <taxon>Tritrichomonadidae</taxon>
        <taxon>Tritrichomonas</taxon>
    </lineage>
</organism>
<evidence type="ECO:0000313" key="1">
    <source>
        <dbReference type="EMBL" id="KAK8884397.1"/>
    </source>
</evidence>
<reference evidence="1 2" key="1">
    <citation type="submission" date="2024-04" db="EMBL/GenBank/DDBJ databases">
        <title>Tritrichomonas musculus Genome.</title>
        <authorList>
            <person name="Alves-Ferreira E."/>
            <person name="Grigg M."/>
            <person name="Lorenzi H."/>
            <person name="Galac M."/>
        </authorList>
    </citation>
    <scope>NUCLEOTIDE SEQUENCE [LARGE SCALE GENOMIC DNA]</scope>
    <source>
        <strain evidence="1 2">EAF2021</strain>
    </source>
</reference>
<evidence type="ECO:0000313" key="2">
    <source>
        <dbReference type="Proteomes" id="UP001470230"/>
    </source>
</evidence>
<protein>
    <submittedName>
        <fullName evidence="1">Uncharacterized protein</fullName>
    </submittedName>
</protein>
<accession>A0ABR2K0B3</accession>
<sequence>MIKSHFRSKYNYNKETLNIPQSENYIISLDGSLLASINDTNNFSLYFLDDIGLGYVRCFYESVNQDVSALAFTNLSAISFYQKKSIKAAKKLGSNFQNSLHSLKNCGNQLVIAKNKKPVIQILDLTNLYYSDEIKINNPILSMKVDKFNSAQIFCIEDGTRNLIKYNLISGQNEIITNNVNFFEELPDGSLIISTETGIKYFDKQNNLLCIQQAYIKPLAFFSLSYQKVLMIGYTGCSYPSFMVFNPLSKKKVPIYKIPYFKINNTDKLFQGNHTFNCYNNGHKSFYISSSTSEFIVHCISEGDFYSIERIENIHFPVLAMHQIHINNGILAVFGKSKISLLKFVNDNENISNIYDLPVINREIVKYEIKLEEPEDEKLKETYKLIKELPFPQPSNPLKAVVFLKSEADPILKSYDLLNKNIESVLKEQILAFNLSSELKNQPEWEPSDSIYFDEKIKTEERIVERTLKSFSNPGKPLPSFNYKFSFHAENTNKEDYYNSNKTNKMHGP</sequence>
<gene>
    <name evidence="1" type="ORF">M9Y10_043507</name>
</gene>